<dbReference type="AlphaFoldDB" id="A0AAN6NRA8"/>
<dbReference type="PANTHER" id="PTHR21021:SF16">
    <property type="entry name" value="TIP41-LIKE PROTEIN"/>
    <property type="match status" value="1"/>
</dbReference>
<name>A0AAN6NRA8_9PEZI</name>
<comment type="caution">
    <text evidence="3">The sequence shown here is derived from an EMBL/GenBank/DDBJ whole genome shotgun (WGS) entry which is preliminary data.</text>
</comment>
<reference evidence="3" key="1">
    <citation type="journal article" date="2023" name="Mol. Phylogenet. Evol.">
        <title>Genome-scale phylogeny and comparative genomics of the fungal order Sordariales.</title>
        <authorList>
            <person name="Hensen N."/>
            <person name="Bonometti L."/>
            <person name="Westerberg I."/>
            <person name="Brannstrom I.O."/>
            <person name="Guillou S."/>
            <person name="Cros-Aarteil S."/>
            <person name="Calhoun S."/>
            <person name="Haridas S."/>
            <person name="Kuo A."/>
            <person name="Mondo S."/>
            <person name="Pangilinan J."/>
            <person name="Riley R."/>
            <person name="LaButti K."/>
            <person name="Andreopoulos B."/>
            <person name="Lipzen A."/>
            <person name="Chen C."/>
            <person name="Yan M."/>
            <person name="Daum C."/>
            <person name="Ng V."/>
            <person name="Clum A."/>
            <person name="Steindorff A."/>
            <person name="Ohm R.A."/>
            <person name="Martin F."/>
            <person name="Silar P."/>
            <person name="Natvig D.O."/>
            <person name="Lalanne C."/>
            <person name="Gautier V."/>
            <person name="Ament-Velasquez S.L."/>
            <person name="Kruys A."/>
            <person name="Hutchinson M.I."/>
            <person name="Powell A.J."/>
            <person name="Barry K."/>
            <person name="Miller A.N."/>
            <person name="Grigoriev I.V."/>
            <person name="Debuchy R."/>
            <person name="Gladieux P."/>
            <person name="Hiltunen Thoren M."/>
            <person name="Johannesson H."/>
        </authorList>
    </citation>
    <scope>NUCLEOTIDE SEQUENCE</scope>
    <source>
        <strain evidence="3">CBS 626.80</strain>
    </source>
</reference>
<dbReference type="InterPro" id="IPR051330">
    <property type="entry name" value="Phosphatase_reg/MetRdx"/>
</dbReference>
<organism evidence="3 4">
    <name type="scientific">Pseudoneurospora amorphoporcata</name>
    <dbReference type="NCBI Taxonomy" id="241081"/>
    <lineage>
        <taxon>Eukaryota</taxon>
        <taxon>Fungi</taxon>
        <taxon>Dikarya</taxon>
        <taxon>Ascomycota</taxon>
        <taxon>Pezizomycotina</taxon>
        <taxon>Sordariomycetes</taxon>
        <taxon>Sordariomycetidae</taxon>
        <taxon>Sordariales</taxon>
        <taxon>Sordariaceae</taxon>
        <taxon>Pseudoneurospora</taxon>
    </lineage>
</organism>
<dbReference type="Proteomes" id="UP001303222">
    <property type="component" value="Unassembled WGS sequence"/>
</dbReference>
<evidence type="ECO:0000313" key="4">
    <source>
        <dbReference type="Proteomes" id="UP001303222"/>
    </source>
</evidence>
<feature type="region of interest" description="Disordered" evidence="2">
    <location>
        <begin position="306"/>
        <end position="328"/>
    </location>
</feature>
<keyword evidence="4" id="KW-1185">Reference proteome</keyword>
<dbReference type="GO" id="GO:0031929">
    <property type="term" value="P:TOR signaling"/>
    <property type="evidence" value="ECO:0007669"/>
    <property type="project" value="TreeGrafter"/>
</dbReference>
<proteinExistence type="inferred from homology"/>
<gene>
    <name evidence="3" type="ORF">QBC32DRAFT_345943</name>
</gene>
<feature type="compositionally biased region" description="Gly residues" evidence="2">
    <location>
        <begin position="142"/>
        <end position="151"/>
    </location>
</feature>
<evidence type="ECO:0000256" key="2">
    <source>
        <dbReference type="SAM" id="MobiDB-lite"/>
    </source>
</evidence>
<protein>
    <submittedName>
        <fullName evidence="3">TIP41-like family-domain-containing protein</fullName>
    </submittedName>
</protein>
<dbReference type="InterPro" id="IPR007303">
    <property type="entry name" value="TIP41-like"/>
</dbReference>
<dbReference type="Pfam" id="PF04176">
    <property type="entry name" value="TIP41"/>
    <property type="match status" value="1"/>
</dbReference>
<feature type="region of interest" description="Disordered" evidence="2">
    <location>
        <begin position="139"/>
        <end position="164"/>
    </location>
</feature>
<evidence type="ECO:0000313" key="3">
    <source>
        <dbReference type="EMBL" id="KAK3950650.1"/>
    </source>
</evidence>
<accession>A0AAN6NRA8</accession>
<dbReference type="PANTHER" id="PTHR21021">
    <property type="entry name" value="GAF/PUTATIVE CYTOSKELETAL PROTEIN"/>
    <property type="match status" value="1"/>
</dbReference>
<feature type="compositionally biased region" description="Basic and acidic residues" evidence="2">
    <location>
        <begin position="152"/>
        <end position="161"/>
    </location>
</feature>
<reference evidence="3" key="2">
    <citation type="submission" date="2023-06" db="EMBL/GenBank/DDBJ databases">
        <authorList>
            <consortium name="Lawrence Berkeley National Laboratory"/>
            <person name="Mondo S.J."/>
            <person name="Hensen N."/>
            <person name="Bonometti L."/>
            <person name="Westerberg I."/>
            <person name="Brannstrom I.O."/>
            <person name="Guillou S."/>
            <person name="Cros-Aarteil S."/>
            <person name="Calhoun S."/>
            <person name="Haridas S."/>
            <person name="Kuo A."/>
            <person name="Pangilinan J."/>
            <person name="Riley R."/>
            <person name="Labutti K."/>
            <person name="Andreopoulos B."/>
            <person name="Lipzen A."/>
            <person name="Chen C."/>
            <person name="Yanf M."/>
            <person name="Daum C."/>
            <person name="Ng V."/>
            <person name="Clum A."/>
            <person name="Steindorff A."/>
            <person name="Ohm R."/>
            <person name="Martin F."/>
            <person name="Silar P."/>
            <person name="Natvig D."/>
            <person name="Lalanne C."/>
            <person name="Gautier V."/>
            <person name="Ament-Velasquez S.L."/>
            <person name="Kruys A."/>
            <person name="Hutchinson M.I."/>
            <person name="Powell A.J."/>
            <person name="Barry K."/>
            <person name="Miller A.N."/>
            <person name="Grigoriev I.V."/>
            <person name="Debuchy R."/>
            <person name="Gladieux P."/>
            <person name="Thoren M.H."/>
            <person name="Johannesson H."/>
        </authorList>
    </citation>
    <scope>NUCLEOTIDE SEQUENCE</scope>
    <source>
        <strain evidence="3">CBS 626.80</strain>
    </source>
</reference>
<feature type="compositionally biased region" description="Polar residues" evidence="2">
    <location>
        <begin position="306"/>
        <end position="318"/>
    </location>
</feature>
<dbReference type="EMBL" id="MU859170">
    <property type="protein sequence ID" value="KAK3950650.1"/>
    <property type="molecule type" value="Genomic_DNA"/>
</dbReference>
<evidence type="ECO:0000256" key="1">
    <source>
        <dbReference type="ARBA" id="ARBA00006658"/>
    </source>
</evidence>
<dbReference type="GO" id="GO:0005829">
    <property type="term" value="C:cytosol"/>
    <property type="evidence" value="ECO:0007669"/>
    <property type="project" value="TreeGrafter"/>
</dbReference>
<sequence>MTSVKINDISSLNEPYPSPSALDAATTTHVQGTFAIATRKLPILKSGPIDAMSARLGIPIPEMIFGDNLVSITHRPTGWSIQFNAEDALDRVDKTGEKMLRVAYAGEWSSSREKTSAGISEVVKPFDWSYTTDYCGTEKPGSTGGAGAGGAEGEKEKKLQGDESTPDIPIELLKRRDPILFADEVVLYESELDDNGCSIVSVKLRVMEHRMLLLCRMFMRLDNVLVRVRDTRVYVDFDKEEVIREYTEREDKFENVKTKLFMQGLKLDQVTIALRDANQVAPLLPLIKQGVESVILGPGISAKTTTTSRFPGQTQFPPQAQFFHPSPR</sequence>
<comment type="similarity">
    <text evidence="1">Belongs to the TIP41 family.</text>
</comment>